<dbReference type="Proteomes" id="UP000187203">
    <property type="component" value="Unassembled WGS sequence"/>
</dbReference>
<organism evidence="1 2">
    <name type="scientific">Corchorus olitorius</name>
    <dbReference type="NCBI Taxonomy" id="93759"/>
    <lineage>
        <taxon>Eukaryota</taxon>
        <taxon>Viridiplantae</taxon>
        <taxon>Streptophyta</taxon>
        <taxon>Embryophyta</taxon>
        <taxon>Tracheophyta</taxon>
        <taxon>Spermatophyta</taxon>
        <taxon>Magnoliopsida</taxon>
        <taxon>eudicotyledons</taxon>
        <taxon>Gunneridae</taxon>
        <taxon>Pentapetalae</taxon>
        <taxon>rosids</taxon>
        <taxon>malvids</taxon>
        <taxon>Malvales</taxon>
        <taxon>Malvaceae</taxon>
        <taxon>Grewioideae</taxon>
        <taxon>Apeibeae</taxon>
        <taxon>Corchorus</taxon>
    </lineage>
</organism>
<dbReference type="EMBL" id="AWUE01019365">
    <property type="protein sequence ID" value="OMO74110.1"/>
    <property type="molecule type" value="Genomic_DNA"/>
</dbReference>
<accession>A0A1R3HV45</accession>
<evidence type="ECO:0000313" key="2">
    <source>
        <dbReference type="Proteomes" id="UP000187203"/>
    </source>
</evidence>
<name>A0A1R3HV45_9ROSI</name>
<sequence>MENIKKSWSPPLPPSPCTCLCSQSKHPALSGVAAIGVLAEFHQRRRERR</sequence>
<proteinExistence type="predicted"/>
<dbReference type="AlphaFoldDB" id="A0A1R3HV45"/>
<keyword evidence="2" id="KW-1185">Reference proteome</keyword>
<comment type="caution">
    <text evidence="1">The sequence shown here is derived from an EMBL/GenBank/DDBJ whole genome shotgun (WGS) entry which is preliminary data.</text>
</comment>
<reference evidence="2" key="1">
    <citation type="submission" date="2013-09" db="EMBL/GenBank/DDBJ databases">
        <title>Corchorus olitorius genome sequencing.</title>
        <authorList>
            <person name="Alam M."/>
            <person name="Haque M.S."/>
            <person name="Islam M.S."/>
            <person name="Emdad E.M."/>
            <person name="Islam M.M."/>
            <person name="Ahmed B."/>
            <person name="Halim A."/>
            <person name="Hossen Q.M.M."/>
            <person name="Hossain M.Z."/>
            <person name="Ahmed R."/>
            <person name="Khan M.M."/>
            <person name="Islam R."/>
            <person name="Rashid M.M."/>
            <person name="Khan S.A."/>
            <person name="Rahman M.S."/>
            <person name="Alam M."/>
            <person name="Yahiya A.S."/>
            <person name="Khan M.S."/>
            <person name="Azam M.S."/>
            <person name="Haque T."/>
            <person name="Lashkar M.Z.H."/>
            <person name="Akhand A.I."/>
            <person name="Morshed G."/>
            <person name="Roy S."/>
            <person name="Uddin K.S."/>
            <person name="Rabeya T."/>
            <person name="Hossain A.S."/>
            <person name="Chowdhury A."/>
            <person name="Snigdha A.R."/>
            <person name="Mortoza M.S."/>
            <person name="Matin S.A."/>
            <person name="Hoque S.M.E."/>
            <person name="Islam M.K."/>
            <person name="Roy D.K."/>
            <person name="Haider R."/>
            <person name="Moosa M.M."/>
            <person name="Elias S.M."/>
            <person name="Hasan A.M."/>
            <person name="Jahan S."/>
            <person name="Shafiuddin M."/>
            <person name="Mahmood N."/>
            <person name="Shommy N.S."/>
        </authorList>
    </citation>
    <scope>NUCLEOTIDE SEQUENCE [LARGE SCALE GENOMIC DNA]</scope>
    <source>
        <strain evidence="2">cv. O-4</strain>
    </source>
</reference>
<gene>
    <name evidence="1" type="ORF">COLO4_26722</name>
</gene>
<evidence type="ECO:0000313" key="1">
    <source>
        <dbReference type="EMBL" id="OMO74110.1"/>
    </source>
</evidence>
<protein>
    <submittedName>
        <fullName evidence="1">Uncharacterized protein</fullName>
    </submittedName>
</protein>